<feature type="transmembrane region" description="Helical" evidence="1">
    <location>
        <begin position="74"/>
        <end position="95"/>
    </location>
</feature>
<organism evidence="2 3">
    <name type="scientific">Candidatus Lokiarchaeum ossiferum</name>
    <dbReference type="NCBI Taxonomy" id="2951803"/>
    <lineage>
        <taxon>Archaea</taxon>
        <taxon>Promethearchaeati</taxon>
        <taxon>Promethearchaeota</taxon>
        <taxon>Promethearchaeia</taxon>
        <taxon>Promethearchaeales</taxon>
        <taxon>Promethearchaeaceae</taxon>
        <taxon>Candidatus Lokiarchaeum</taxon>
    </lineage>
</organism>
<keyword evidence="1" id="KW-0472">Membrane</keyword>
<feature type="transmembrane region" description="Helical" evidence="1">
    <location>
        <begin position="33"/>
        <end position="54"/>
    </location>
</feature>
<evidence type="ECO:0008006" key="4">
    <source>
        <dbReference type="Google" id="ProtNLM"/>
    </source>
</evidence>
<protein>
    <recommendedName>
        <fullName evidence="4">DUF2178 domain-containing protein</fullName>
    </recommendedName>
</protein>
<proteinExistence type="predicted"/>
<keyword evidence="1" id="KW-0812">Transmembrane</keyword>
<reference evidence="2" key="1">
    <citation type="submission" date="2022-09" db="EMBL/GenBank/DDBJ databases">
        <title>Actin cytoskeleton and complex cell architecture in an #Asgard archaeon.</title>
        <authorList>
            <person name="Ponce Toledo R.I."/>
            <person name="Schleper C."/>
            <person name="Rodrigues Oliveira T."/>
            <person name="Wollweber F."/>
            <person name="Xu J."/>
            <person name="Rittmann S."/>
            <person name="Klingl A."/>
            <person name="Pilhofer M."/>
        </authorList>
    </citation>
    <scope>NUCLEOTIDE SEQUENCE</scope>
    <source>
        <strain evidence="2">B-35</strain>
    </source>
</reference>
<keyword evidence="1" id="KW-1133">Transmembrane helix</keyword>
<evidence type="ECO:0000313" key="3">
    <source>
        <dbReference type="Proteomes" id="UP001208689"/>
    </source>
</evidence>
<name>A0ABY6HJX1_9ARCH</name>
<sequence>MKLNNTVFQIKITSGIIFGGIGYIVLRLLYLEMAILFLIVGFLLSCLITIGVVFSDPLSGKELTNLKNSIWELAVKYIHVYILAFSITAGGLFSLGG</sequence>
<dbReference type="EMBL" id="CP104013">
    <property type="protein sequence ID" value="UYP43824.1"/>
    <property type="molecule type" value="Genomic_DNA"/>
</dbReference>
<feature type="transmembrane region" description="Helical" evidence="1">
    <location>
        <begin position="6"/>
        <end position="26"/>
    </location>
</feature>
<evidence type="ECO:0000313" key="2">
    <source>
        <dbReference type="EMBL" id="UYP43824.1"/>
    </source>
</evidence>
<dbReference type="Proteomes" id="UP001208689">
    <property type="component" value="Chromosome"/>
</dbReference>
<accession>A0ABY6HJX1</accession>
<keyword evidence="3" id="KW-1185">Reference proteome</keyword>
<gene>
    <name evidence="2" type="ORF">NEF87_000109</name>
</gene>
<evidence type="ECO:0000256" key="1">
    <source>
        <dbReference type="SAM" id="Phobius"/>
    </source>
</evidence>